<keyword evidence="3" id="KW-1003">Cell membrane</keyword>
<dbReference type="InterPro" id="IPR003688">
    <property type="entry name" value="TraG/VirD4"/>
</dbReference>
<dbReference type="GO" id="GO:0005886">
    <property type="term" value="C:plasma membrane"/>
    <property type="evidence" value="ECO:0007669"/>
    <property type="project" value="UniProtKB-SubCell"/>
</dbReference>
<evidence type="ECO:0000256" key="3">
    <source>
        <dbReference type="ARBA" id="ARBA00022475"/>
    </source>
</evidence>
<name>M9W9F4_9MOLU</name>
<evidence type="ECO:0000256" key="2">
    <source>
        <dbReference type="ARBA" id="ARBA00008806"/>
    </source>
</evidence>
<evidence type="ECO:0000256" key="5">
    <source>
        <dbReference type="ARBA" id="ARBA00022989"/>
    </source>
</evidence>
<evidence type="ECO:0000256" key="7">
    <source>
        <dbReference type="SAM" id="Phobius"/>
    </source>
</evidence>
<dbReference type="Gene3D" id="3.40.50.300">
    <property type="entry name" value="P-loop containing nucleotide triphosphate hydrolases"/>
    <property type="match status" value="1"/>
</dbReference>
<evidence type="ECO:0000313" key="8">
    <source>
        <dbReference type="EMBL" id="AGJ90643.1"/>
    </source>
</evidence>
<dbReference type="RefSeq" id="WP_015587279.1">
    <property type="nucleotide sequence ID" value="NC_021083.1"/>
</dbReference>
<dbReference type="PATRIC" id="fig|1292033.3.peg.204"/>
<comment type="subcellular location">
    <subcellularLocation>
        <location evidence="1">Cell membrane</location>
        <topology evidence="1">Multi-pass membrane protein</topology>
    </subcellularLocation>
</comment>
<sequence length="672" mass="79125">MKLKNNELKNKPSTKFLIYTFCFVIWPIFSFFVISVFMIVAKAKSGEIINDWIFKRRIFSNDLFDFWRISSLYRSLTILIIITGSFGFLTFFNHKIWWKKIKKRILKSKQLSNDNWEYNQFTKEGDLRSFKKKFKPGEANFSLGMFDIKPKRQYLVNITDAHAIVLGISGSKKTEKIVLPNIWYNATLPYDKKPNMVITDPKKQILFRTGKMFKANDYNIKIFDFEDARKSLYWNPLEQVWLTLHSKPKDQLDEFDYANAYDKIIELVDLLAWTSNDDSMWEANAKNIVILVLKFLLLYSLEDDRFSLDYYNIPNLTHTLSERYIKNGAWVKITEKLKTKNRYWFEFYGEQKSIIDIVPETLSGILTNAIKAVNSFSQNISIKKITSNITFSVRELIRDSSKPFVIFICFPDHKNIFNFLMSMLITQIYQESIDYANTLPKQKLKRMLQFYLEEFNSLHLPQIPDWMAISRSRNILFMLIIQSYEQLQKYSAKGKDYKAIKAQARLNFLLETNSEETLKSFSSSLGEKLVLKQSISESEKNKTTSTTEQKELIMSVSELKYKNPDMTIISTGGSKPIAIKLKPAYEYLPDEEYIQPTNEIIENTKAEWDFITMQKIILNSHKNIKTQLNVKSKDNQQINKQNISSNYLEEKEELLNYFSKQKNLCWTKSRTD</sequence>
<organism evidence="8 9">
    <name type="scientific">Mycoplasma putrefaciens Mput9231</name>
    <dbReference type="NCBI Taxonomy" id="1292033"/>
    <lineage>
        <taxon>Bacteria</taxon>
        <taxon>Bacillati</taxon>
        <taxon>Mycoplasmatota</taxon>
        <taxon>Mollicutes</taxon>
        <taxon>Mycoplasmataceae</taxon>
        <taxon>Mycoplasma</taxon>
    </lineage>
</organism>
<dbReference type="SUPFAM" id="SSF52540">
    <property type="entry name" value="P-loop containing nucleoside triphosphate hydrolases"/>
    <property type="match status" value="1"/>
</dbReference>
<protein>
    <submittedName>
        <fullName evidence="8">Uncharacterized protein</fullName>
    </submittedName>
</protein>
<feature type="transmembrane region" description="Helical" evidence="7">
    <location>
        <begin position="72"/>
        <end position="92"/>
    </location>
</feature>
<dbReference type="InterPro" id="IPR027417">
    <property type="entry name" value="P-loop_NTPase"/>
</dbReference>
<dbReference type="PANTHER" id="PTHR37937:SF1">
    <property type="entry name" value="CONJUGATIVE TRANSFER: DNA TRANSPORT"/>
    <property type="match status" value="1"/>
</dbReference>
<keyword evidence="9" id="KW-1185">Reference proteome</keyword>
<dbReference type="HOGENOM" id="CLU_412082_0_0_14"/>
<keyword evidence="4 7" id="KW-0812">Transmembrane</keyword>
<evidence type="ECO:0000256" key="4">
    <source>
        <dbReference type="ARBA" id="ARBA00022692"/>
    </source>
</evidence>
<evidence type="ECO:0000256" key="6">
    <source>
        <dbReference type="ARBA" id="ARBA00023136"/>
    </source>
</evidence>
<dbReference type="PANTHER" id="PTHR37937">
    <property type="entry name" value="CONJUGATIVE TRANSFER: DNA TRANSPORT"/>
    <property type="match status" value="1"/>
</dbReference>
<feature type="transmembrane region" description="Helical" evidence="7">
    <location>
        <begin position="16"/>
        <end position="41"/>
    </location>
</feature>
<gene>
    <name evidence="8" type="ORF">MPUT9231_2120</name>
</gene>
<reference evidence="8 9" key="1">
    <citation type="journal article" date="2013" name="Genome Announc.">
        <title>Complete Genome Sequence of Mycoplasma putrefaciens Strain 9231, One of the Agents of Contagious Agalactia in Goats.</title>
        <authorList>
            <person name="Dupuy V."/>
            <person name="Sirand-Pugnet P."/>
            <person name="Baranowski E."/>
            <person name="Barre A."/>
            <person name="Breton M."/>
            <person name="Couture C."/>
            <person name="Dordet-Frisoni E."/>
            <person name="Gaurivaud P."/>
            <person name="Jacob D."/>
            <person name="Lemaitre C."/>
            <person name="Manso-Silvan L."/>
            <person name="Nikolski M."/>
            <person name="Nouvel L.X."/>
            <person name="Poumarat F."/>
            <person name="Tardy F."/>
            <person name="Thebault P."/>
            <person name="Theil S."/>
            <person name="Citti C."/>
            <person name="Blanchard A."/>
            <person name="Thiaucourt F."/>
        </authorList>
    </citation>
    <scope>NUCLEOTIDE SEQUENCE [LARGE SCALE GENOMIC DNA]</scope>
    <source>
        <strain evidence="8">Mput9231</strain>
    </source>
</reference>
<dbReference type="eggNOG" id="COG3505">
    <property type="taxonomic scope" value="Bacteria"/>
</dbReference>
<dbReference type="CDD" id="cd01127">
    <property type="entry name" value="TrwB_TraG_TraD_VirD4"/>
    <property type="match status" value="1"/>
</dbReference>
<keyword evidence="6 7" id="KW-0472">Membrane</keyword>
<dbReference type="AlphaFoldDB" id="M9W9F4"/>
<accession>M9W9F4</accession>
<dbReference type="EMBL" id="CP004357">
    <property type="protein sequence ID" value="AGJ90643.1"/>
    <property type="molecule type" value="Genomic_DNA"/>
</dbReference>
<evidence type="ECO:0000313" key="9">
    <source>
        <dbReference type="Proteomes" id="UP000012984"/>
    </source>
</evidence>
<dbReference type="OrthoDB" id="9766496at2"/>
<dbReference type="InterPro" id="IPR051539">
    <property type="entry name" value="T4SS-coupling_protein"/>
</dbReference>
<proteinExistence type="inferred from homology"/>
<keyword evidence="5 7" id="KW-1133">Transmembrane helix</keyword>
<dbReference type="Pfam" id="PF02534">
    <property type="entry name" value="T4SS-DNA_transf"/>
    <property type="match status" value="1"/>
</dbReference>
<comment type="similarity">
    <text evidence="2">Belongs to the VirD4/TraG family.</text>
</comment>
<dbReference type="Proteomes" id="UP000012984">
    <property type="component" value="Chromosome"/>
</dbReference>
<dbReference type="KEGG" id="mput:MPUT9231_2120"/>
<evidence type="ECO:0000256" key="1">
    <source>
        <dbReference type="ARBA" id="ARBA00004651"/>
    </source>
</evidence>